<keyword evidence="2" id="KW-1185">Reference proteome</keyword>
<protein>
    <submittedName>
        <fullName evidence="1">Uncharacterized protein</fullName>
    </submittedName>
</protein>
<dbReference type="RefSeq" id="WP_111185129.1">
    <property type="nucleotide sequence ID" value="NZ_POUD01000391.1"/>
</dbReference>
<dbReference type="EMBL" id="POUD01000391">
    <property type="protein sequence ID" value="PZG04247.1"/>
    <property type="molecule type" value="Genomic_DNA"/>
</dbReference>
<dbReference type="Proteomes" id="UP000249304">
    <property type="component" value="Unassembled WGS sequence"/>
</dbReference>
<reference evidence="1 2" key="1">
    <citation type="submission" date="2018-01" db="EMBL/GenBank/DDBJ databases">
        <title>Draft genome sequence of Nonomuraea sp. KC333.</title>
        <authorList>
            <person name="Sahin N."/>
            <person name="Saygin H."/>
            <person name="Ay H."/>
        </authorList>
    </citation>
    <scope>NUCLEOTIDE SEQUENCE [LARGE SCALE GENOMIC DNA]</scope>
    <source>
        <strain evidence="1 2">KC333</strain>
    </source>
</reference>
<accession>A0A2W2E3P3</accession>
<dbReference type="OrthoDB" id="3533857at2"/>
<evidence type="ECO:0000313" key="2">
    <source>
        <dbReference type="Proteomes" id="UP000249304"/>
    </source>
</evidence>
<name>A0A2W2E3P3_9ACTN</name>
<evidence type="ECO:0000313" key="1">
    <source>
        <dbReference type="EMBL" id="PZG04247.1"/>
    </source>
</evidence>
<comment type="caution">
    <text evidence="1">The sequence shown here is derived from an EMBL/GenBank/DDBJ whole genome shotgun (WGS) entry which is preliminary data.</text>
</comment>
<sequence length="91" mass="10272">MERFAREVVERGDQADPVCGWAGLYHVCGVHADVEKGDVSYVRLDINDRPLASTRCFAWGVEGGHPSYAEYEDWVRPLSGRWSGCRGRDGW</sequence>
<dbReference type="AlphaFoldDB" id="A0A2W2E3P3"/>
<organism evidence="1 2">
    <name type="scientific">Nonomuraea aridisoli</name>
    <dbReference type="NCBI Taxonomy" id="2070368"/>
    <lineage>
        <taxon>Bacteria</taxon>
        <taxon>Bacillati</taxon>
        <taxon>Actinomycetota</taxon>
        <taxon>Actinomycetes</taxon>
        <taxon>Streptosporangiales</taxon>
        <taxon>Streptosporangiaceae</taxon>
        <taxon>Nonomuraea</taxon>
    </lineage>
</organism>
<proteinExistence type="predicted"/>
<gene>
    <name evidence="1" type="ORF">C1J01_44875</name>
</gene>